<reference evidence="2 3" key="1">
    <citation type="submission" date="2015-03" db="EMBL/GenBank/DDBJ databases">
        <authorList>
            <person name="Hassan Y.I."/>
            <person name="Lepp D."/>
            <person name="Li X.-Z."/>
            <person name="Zhou T."/>
        </authorList>
    </citation>
    <scope>NUCLEOTIDE SEQUENCE [LARGE SCALE GENOMIC DNA]</scope>
    <source>
        <strain evidence="2 3">BD-c194</strain>
    </source>
</reference>
<dbReference type="OrthoDB" id="7941864at2"/>
<sequence length="404" mass="43791">MSIPASSSVDAEAVPEATGPRGRPGQARPFAGLIEPVLVEEPVDFTFDGSVARGHAAAAWVWFARDIAGSDIDFSRVEDGSLTAGDLEAVLPQLLAKAGDAVAQADRDDDARRRLRVQLGGDDVFERLPTVLGALRNRALLDKAQVFGRAINGLAEEAGLVAALQSMPKQDKMAAAFLMHAAMGQIANPTRLASAVLKISGSAAEAAVTRAGFAPVIDAMLAHAQNQLHLLQPSGPFADIDLVCRALERFHRLARAITSHVELERSGRWGMILGRLTRRVSERMEPRLRNILPDLNGAMRRGREGSDRLDPDQLLAALNGMYLLATLRDCKDSLALNAIFEQTWLQSGQALEMHLNRGLDLLRANPADVIVAKRLDVGIKMAEVRFNPEYAETLRRARAAAMKR</sequence>
<name>A0A0F5FNY6_9HYPH</name>
<evidence type="ECO:0000256" key="1">
    <source>
        <dbReference type="SAM" id="MobiDB-lite"/>
    </source>
</evidence>
<dbReference type="PATRIC" id="fig|443610.3.peg.1735"/>
<evidence type="ECO:0000313" key="2">
    <source>
        <dbReference type="EMBL" id="KKB10589.1"/>
    </source>
</evidence>
<keyword evidence="3" id="KW-1185">Reference proteome</keyword>
<dbReference type="Proteomes" id="UP000033632">
    <property type="component" value="Unassembled WGS sequence"/>
</dbReference>
<dbReference type="RefSeq" id="WP_046109887.1">
    <property type="nucleotide sequence ID" value="NZ_JZEX01000146.1"/>
</dbReference>
<gene>
    <name evidence="2" type="ORF">VE25_17180</name>
</gene>
<protein>
    <submittedName>
        <fullName evidence="2">Uncharacterized protein</fullName>
    </submittedName>
</protein>
<proteinExistence type="predicted"/>
<comment type="caution">
    <text evidence="2">The sequence shown here is derived from an EMBL/GenBank/DDBJ whole genome shotgun (WGS) entry which is preliminary data.</text>
</comment>
<evidence type="ECO:0000313" key="3">
    <source>
        <dbReference type="Proteomes" id="UP000033632"/>
    </source>
</evidence>
<accession>A0A0F5FNY6</accession>
<dbReference type="AlphaFoldDB" id="A0A0F5FNY6"/>
<dbReference type="EMBL" id="JZEX01000146">
    <property type="protein sequence ID" value="KKB10589.1"/>
    <property type="molecule type" value="Genomic_DNA"/>
</dbReference>
<organism evidence="2 3">
    <name type="scientific">Devosia geojensis</name>
    <dbReference type="NCBI Taxonomy" id="443610"/>
    <lineage>
        <taxon>Bacteria</taxon>
        <taxon>Pseudomonadati</taxon>
        <taxon>Pseudomonadota</taxon>
        <taxon>Alphaproteobacteria</taxon>
        <taxon>Hyphomicrobiales</taxon>
        <taxon>Devosiaceae</taxon>
        <taxon>Devosia</taxon>
    </lineage>
</organism>
<feature type="region of interest" description="Disordered" evidence="1">
    <location>
        <begin position="1"/>
        <end position="28"/>
    </location>
</feature>